<evidence type="ECO:0000313" key="1">
    <source>
        <dbReference type="EMBL" id="DAD99996.1"/>
    </source>
</evidence>
<reference evidence="1" key="1">
    <citation type="journal article" date="2021" name="Proc. Natl. Acad. Sci. U.S.A.">
        <title>A Catalog of Tens of Thousands of Viruses from Human Metagenomes Reveals Hidden Associations with Chronic Diseases.</title>
        <authorList>
            <person name="Tisza M.J."/>
            <person name="Buck C.B."/>
        </authorList>
    </citation>
    <scope>NUCLEOTIDE SEQUENCE</scope>
    <source>
        <strain evidence="1">CtiMP24</strain>
    </source>
</reference>
<organism evidence="1">
    <name type="scientific">Siphoviridae sp. ctiMP24</name>
    <dbReference type="NCBI Taxonomy" id="2825621"/>
    <lineage>
        <taxon>Viruses</taxon>
        <taxon>Duplodnaviria</taxon>
        <taxon>Heunggongvirae</taxon>
        <taxon>Uroviricota</taxon>
        <taxon>Caudoviricetes</taxon>
    </lineage>
</organism>
<protein>
    <submittedName>
        <fullName evidence="1">Major capsid protein</fullName>
    </submittedName>
</protein>
<name>A0A8S5P003_9CAUD</name>
<proteinExistence type="predicted"/>
<dbReference type="EMBL" id="BK015297">
    <property type="protein sequence ID" value="DAD99996.1"/>
    <property type="molecule type" value="Genomic_DNA"/>
</dbReference>
<accession>A0A8S5P003</accession>
<sequence>MANSIALFKQYLDLLDEVYKTSSTTASLDISGELVRAGANAKEILIPKMTLDGLADYSRGGGYVAGDVKLEMETVTFNFDRGRKFTVDAMDNAETAGVAFGKLASEFIRTKVAPELDAFRYATYAGISGIGTTNGAALSTGADVLTALVTAQNAMDEAEVPETERELHITPTLYNLIYSVDTTKSKEVLNSFSRIVKVPQTRFYTAIDQYDGTTENETTGGFVKDTTGKNINFMVIHKPAVIQYSKHVVSKVVAPEENQTSDGWMFFYRSYGLADVYDNKVKGIYLHKAAT</sequence>